<accession>B4VN72</accession>
<dbReference type="PROSITE" id="PS50005">
    <property type="entry name" value="TPR"/>
    <property type="match status" value="7"/>
</dbReference>
<dbReference type="HOGENOM" id="CLU_002404_0_0_3"/>
<dbReference type="Gene3D" id="1.25.40.10">
    <property type="entry name" value="Tetratricopeptide repeat domain"/>
    <property type="match status" value="3"/>
</dbReference>
<dbReference type="PROSITE" id="PS50293">
    <property type="entry name" value="TPR_REGION"/>
    <property type="match status" value="1"/>
</dbReference>
<dbReference type="STRING" id="118168.MC7420_4744"/>
<reference evidence="3 4" key="1">
    <citation type="submission" date="2008-07" db="EMBL/GenBank/DDBJ databases">
        <authorList>
            <person name="Tandeau de Marsac N."/>
            <person name="Ferriera S."/>
            <person name="Johnson J."/>
            <person name="Kravitz S."/>
            <person name="Beeson K."/>
            <person name="Sutton G."/>
            <person name="Rogers Y.-H."/>
            <person name="Friedman R."/>
            <person name="Frazier M."/>
            <person name="Venter J.C."/>
        </authorList>
    </citation>
    <scope>NUCLEOTIDE SEQUENCE [LARGE SCALE GENOMIC DNA]</scope>
    <source>
        <strain evidence="3 4">PCC 7420</strain>
    </source>
</reference>
<feature type="repeat" description="TPR" evidence="1">
    <location>
        <begin position="133"/>
        <end position="166"/>
    </location>
</feature>
<sequence length="953" mass="106884">MGLKLVSLSFATLLLVLTSAFLLPTLSLSPAVAQTLSDQDQAQKAKADRLLREGRRRNAWDNVEGALSNFEDALLIYQEIGDKAGMGETFYHIGIIYEEREDYDQALNYYQRLLRMSRELDNSDRERALILISNLYRTYGIHLVEQNQYREALDKFQQALVIYRKIRYKRSQWYTLKYMGFVYSILGEYQLALAAYQRALSIEQDMALVAGDGVNFEVGQIYKLLGQYDLALESYQQALERARIPGRMVVIGRGGGAIGDIVGEVQALNAIGNVHFQLKQYELALDFYQQASAVLKTVANKESKKFLEASTLHNIGAVYFKQGKEELALEYLQQALTISQSFGHKQSEGAFLLNIGRVHFELEQYGLAWDFYQQALLINQETGDKGDQGHTLNNIGYLLEAQNQPELAIIFFKQAVNVREAIRDNIKGLSQDQQESYTETIADDYRHLADLLLQQNRILEAQRVLDLLKVQELDDYLNNVRGTGNTAKGVPNLPPEQQVTENYQAILDQAITLGKELTQLRQKSNRTPEEEQRIAQLVETQETILADFNTFIESDEVEELISKLTPKTRRPDLVDELEDFIGLQDNLRNLHQNAVLLYPLILDDRIELILTTPDSPPIRRTVTVTKEQLNQEILTLHQALRNPTINAKAPAQKLYNWLIKPLENDLAAADAETLIYAPDGQLRYIPLAALHDGEQWLVQRYRINNITAASLTELNTKPQSQLKILAGAFTKGNYSFTMGQEQFEFGGLPYAGVEVETLAATVPNTTQLFDNAFNLEDTKPKMGDYNVLHFATHGAIVVGTPEDSFILFGDGTPVTIADVRNWNLNNVDLVVLSACETGLGGNLGTGAEILGLGYQMQRAGARAAIASLWTVDDGGTQALMNAFYAAWQGEAITKAEALRQAQIALITGDYTALGEQRGARVAVRVRNGLKPEVVNRLSHPYYWAPFILIGNGL</sequence>
<keyword evidence="4" id="KW-1185">Reference proteome</keyword>
<dbReference type="Proteomes" id="UP000003835">
    <property type="component" value="Unassembled WGS sequence"/>
</dbReference>
<evidence type="ECO:0000313" key="3">
    <source>
        <dbReference type="EMBL" id="EDX76488.1"/>
    </source>
</evidence>
<evidence type="ECO:0000313" key="4">
    <source>
        <dbReference type="Proteomes" id="UP000003835"/>
    </source>
</evidence>
<dbReference type="Pfam" id="PF13181">
    <property type="entry name" value="TPR_8"/>
    <property type="match status" value="1"/>
</dbReference>
<feature type="repeat" description="TPR" evidence="1">
    <location>
        <begin position="349"/>
        <end position="382"/>
    </location>
</feature>
<feature type="repeat" description="TPR" evidence="1">
    <location>
        <begin position="309"/>
        <end position="342"/>
    </location>
</feature>
<dbReference type="InterPro" id="IPR011990">
    <property type="entry name" value="TPR-like_helical_dom_sf"/>
</dbReference>
<dbReference type="RefSeq" id="WP_006100217.1">
    <property type="nucleotide sequence ID" value="NZ_DS989846.1"/>
</dbReference>
<gene>
    <name evidence="3" type="ORF">MC7420_4744</name>
</gene>
<dbReference type="SUPFAM" id="SSF48452">
    <property type="entry name" value="TPR-like"/>
    <property type="match status" value="3"/>
</dbReference>
<dbReference type="InterPro" id="IPR024983">
    <property type="entry name" value="CHAT_dom"/>
</dbReference>
<dbReference type="Pfam" id="PF13424">
    <property type="entry name" value="TPR_12"/>
    <property type="match status" value="4"/>
</dbReference>
<feature type="repeat" description="TPR" evidence="1">
    <location>
        <begin position="87"/>
        <end position="120"/>
    </location>
</feature>
<dbReference type="Pfam" id="PF12770">
    <property type="entry name" value="CHAT"/>
    <property type="match status" value="1"/>
</dbReference>
<feature type="repeat" description="TPR" evidence="1">
    <location>
        <begin position="265"/>
        <end position="298"/>
    </location>
</feature>
<evidence type="ECO:0000259" key="2">
    <source>
        <dbReference type="Pfam" id="PF12770"/>
    </source>
</evidence>
<dbReference type="eggNOG" id="COG0457">
    <property type="taxonomic scope" value="Bacteria"/>
</dbReference>
<dbReference type="PANTHER" id="PTHR10098">
    <property type="entry name" value="RAPSYN-RELATED"/>
    <property type="match status" value="1"/>
</dbReference>
<feature type="repeat" description="TPR" evidence="1">
    <location>
        <begin position="173"/>
        <end position="206"/>
    </location>
</feature>
<protein>
    <submittedName>
        <fullName evidence="3">Tetratricopeptide repeat domain protein</fullName>
    </submittedName>
</protein>
<dbReference type="OrthoDB" id="437421at2"/>
<feature type="repeat" description="TPR" evidence="1">
    <location>
        <begin position="212"/>
        <end position="245"/>
    </location>
</feature>
<name>B4VN72_9CYAN</name>
<dbReference type="eggNOG" id="COG4995">
    <property type="taxonomic scope" value="Bacteria"/>
</dbReference>
<dbReference type="AlphaFoldDB" id="B4VN72"/>
<dbReference type="SMART" id="SM00028">
    <property type="entry name" value="TPR"/>
    <property type="match status" value="8"/>
</dbReference>
<evidence type="ECO:0000256" key="1">
    <source>
        <dbReference type="PROSITE-ProRule" id="PRU00339"/>
    </source>
</evidence>
<keyword evidence="1" id="KW-0802">TPR repeat</keyword>
<feature type="domain" description="CHAT" evidence="2">
    <location>
        <begin position="649"/>
        <end position="951"/>
    </location>
</feature>
<dbReference type="EMBL" id="DS989846">
    <property type="protein sequence ID" value="EDX76488.1"/>
    <property type="molecule type" value="Genomic_DNA"/>
</dbReference>
<organism evidence="3 4">
    <name type="scientific">Coleofasciculus chthonoplastes PCC 7420</name>
    <dbReference type="NCBI Taxonomy" id="118168"/>
    <lineage>
        <taxon>Bacteria</taxon>
        <taxon>Bacillati</taxon>
        <taxon>Cyanobacteriota</taxon>
        <taxon>Cyanophyceae</taxon>
        <taxon>Coleofasciculales</taxon>
        <taxon>Coleofasciculaceae</taxon>
        <taxon>Coleofasciculus</taxon>
    </lineage>
</organism>
<dbReference type="InterPro" id="IPR019734">
    <property type="entry name" value="TPR_rpt"/>
</dbReference>
<proteinExistence type="predicted"/>